<feature type="domain" description="ASCH" evidence="3">
    <location>
        <begin position="7"/>
        <end position="105"/>
    </location>
</feature>
<feature type="active site" description="Proton acceptor" evidence="2">
    <location>
        <position position="22"/>
    </location>
</feature>
<accession>E3BJX4</accession>
<evidence type="ECO:0000256" key="1">
    <source>
        <dbReference type="ARBA" id="ARBA00022801"/>
    </source>
</evidence>
<dbReference type="eggNOG" id="COG3097">
    <property type="taxonomic scope" value="Bacteria"/>
</dbReference>
<organism evidence="4 5">
    <name type="scientific">Vibrio caribbeanicus ATCC BAA-2122</name>
    <dbReference type="NCBI Taxonomy" id="796620"/>
    <lineage>
        <taxon>Bacteria</taxon>
        <taxon>Pseudomonadati</taxon>
        <taxon>Pseudomonadota</taxon>
        <taxon>Gammaproteobacteria</taxon>
        <taxon>Vibrionales</taxon>
        <taxon>Vibrionaceae</taxon>
        <taxon>Vibrio</taxon>
    </lineage>
</organism>
<evidence type="ECO:0000259" key="3">
    <source>
        <dbReference type="SMART" id="SM01022"/>
    </source>
</evidence>
<dbReference type="EC" id="3.5.1.135" evidence="2"/>
<gene>
    <name evidence="4" type="ORF">VIBC2010_09767</name>
</gene>
<dbReference type="PANTHER" id="PTHR38088">
    <property type="entry name" value="UCP029143 FAMILY PROTEIN"/>
    <property type="match status" value="1"/>
</dbReference>
<comment type="caution">
    <text evidence="4">The sequence shown here is derived from an EMBL/GenBank/DDBJ whole genome shotgun (WGS) entry which is preliminary data.</text>
</comment>
<dbReference type="GO" id="GO:0016813">
    <property type="term" value="F:hydrolase activity, acting on carbon-nitrogen (but not peptide) bonds, in linear amidines"/>
    <property type="evidence" value="ECO:0007669"/>
    <property type="project" value="UniProtKB-UniRule"/>
</dbReference>
<name>E3BJX4_9VIBR</name>
<dbReference type="GO" id="GO:0005829">
    <property type="term" value="C:cytosol"/>
    <property type="evidence" value="ECO:0007669"/>
    <property type="project" value="TreeGrafter"/>
</dbReference>
<dbReference type="EMBL" id="AEIU01000072">
    <property type="protein sequence ID" value="EFP96602.1"/>
    <property type="molecule type" value="Genomic_DNA"/>
</dbReference>
<evidence type="ECO:0000313" key="4">
    <source>
        <dbReference type="EMBL" id="EFP96602.1"/>
    </source>
</evidence>
<dbReference type="SUPFAM" id="SSF88697">
    <property type="entry name" value="PUA domain-like"/>
    <property type="match status" value="1"/>
</dbReference>
<dbReference type="CDD" id="cd06552">
    <property type="entry name" value="ASCH_yqfb_like"/>
    <property type="match status" value="1"/>
</dbReference>
<comment type="similarity">
    <text evidence="2">Belongs to the N(4)-acetylcytidine amidohydrolase family.</text>
</comment>
<dbReference type="AlphaFoldDB" id="E3BJX4"/>
<dbReference type="STRING" id="796620.VIBC2010_09767"/>
<dbReference type="OrthoDB" id="8590202at2"/>
<comment type="catalytic activity">
    <reaction evidence="2">
        <text>N(4)-acetylcytidine + H2O = cytidine + acetate + H(+)</text>
        <dbReference type="Rhea" id="RHEA:62932"/>
        <dbReference type="ChEBI" id="CHEBI:15377"/>
        <dbReference type="ChEBI" id="CHEBI:15378"/>
        <dbReference type="ChEBI" id="CHEBI:17562"/>
        <dbReference type="ChEBI" id="CHEBI:30089"/>
        <dbReference type="ChEBI" id="CHEBI:70989"/>
        <dbReference type="EC" id="3.5.1.135"/>
    </reaction>
</comment>
<dbReference type="PANTHER" id="PTHR38088:SF2">
    <property type="entry name" value="UCP029143 FAMILY PROTEIN"/>
    <property type="match status" value="1"/>
</dbReference>
<dbReference type="Proteomes" id="UP000002943">
    <property type="component" value="Unassembled WGS sequence"/>
</dbReference>
<comment type="catalytic activity">
    <reaction evidence="2">
        <text>N(4)-acetyl-2'-deoxycytidine + H2O = 2'-deoxycytidine + acetate + H(+)</text>
        <dbReference type="Rhea" id="RHEA:62936"/>
        <dbReference type="ChEBI" id="CHEBI:15377"/>
        <dbReference type="ChEBI" id="CHEBI:15378"/>
        <dbReference type="ChEBI" id="CHEBI:15698"/>
        <dbReference type="ChEBI" id="CHEBI:30089"/>
        <dbReference type="ChEBI" id="CHEBI:146133"/>
        <dbReference type="EC" id="3.5.1.135"/>
    </reaction>
</comment>
<keyword evidence="1 2" id="KW-0378">Hydrolase</keyword>
<feature type="active site" description="Nucleophile" evidence="2">
    <location>
        <position position="25"/>
    </location>
</feature>
<dbReference type="InterPro" id="IPR015947">
    <property type="entry name" value="PUA-like_sf"/>
</dbReference>
<dbReference type="HAMAP" id="MF_00684">
    <property type="entry name" value="ac4C_amidohydr"/>
    <property type="match status" value="1"/>
</dbReference>
<dbReference type="NCBIfam" id="NF003443">
    <property type="entry name" value="PRK04980.1"/>
    <property type="match status" value="1"/>
</dbReference>
<dbReference type="Pfam" id="PF04266">
    <property type="entry name" value="ASCH"/>
    <property type="match status" value="1"/>
</dbReference>
<dbReference type="PIRSF" id="PIRSF029143">
    <property type="entry name" value="UCP029143"/>
    <property type="match status" value="1"/>
</dbReference>
<dbReference type="SMART" id="SM01022">
    <property type="entry name" value="ASCH"/>
    <property type="match status" value="1"/>
</dbReference>
<dbReference type="InterPro" id="IPR007374">
    <property type="entry name" value="ASCH_domain"/>
</dbReference>
<comment type="function">
    <text evidence="2">Catalyzes the hydrolysis of N(4)-acetylcytidine (ac4C).</text>
</comment>
<evidence type="ECO:0000313" key="5">
    <source>
        <dbReference type="Proteomes" id="UP000002943"/>
    </source>
</evidence>
<protein>
    <recommendedName>
        <fullName evidence="2">N(4)-acetylcytidine amidohydrolase</fullName>
        <shortName evidence="2">ac4C amidohydrolase</shortName>
        <ecNumber evidence="2">3.5.1.135</ecNumber>
    </recommendedName>
</protein>
<dbReference type="RefSeq" id="WP_009601328.1">
    <property type="nucleotide sequence ID" value="NZ_AEIU01000072.1"/>
</dbReference>
<dbReference type="Gene3D" id="2.30.130.30">
    <property type="entry name" value="Hypothetical protein"/>
    <property type="match status" value="1"/>
</dbReference>
<feature type="active site" description="Proton donor" evidence="2">
    <location>
        <position position="75"/>
    </location>
</feature>
<reference evidence="4 5" key="1">
    <citation type="journal article" date="2012" name="Int. J. Syst. Evol. Microbiol.">
        <title>Vibrio caribbeanicus sp. nov., isolated from the marine sponge Scleritoderma cyanea.</title>
        <authorList>
            <person name="Hoffmann M."/>
            <person name="Monday S.R."/>
            <person name="Allard M.W."/>
            <person name="Strain E.A."/>
            <person name="Whittaker P."/>
            <person name="Naum M."/>
            <person name="McCarthy P.J."/>
            <person name="Lopez J.V."/>
            <person name="Fischer M."/>
            <person name="Brown E.W."/>
        </authorList>
    </citation>
    <scope>NUCLEOTIDE SEQUENCE [LARGE SCALE GENOMIC DNA]</scope>
    <source>
        <strain evidence="4 5">ATCC BAA-2122</strain>
    </source>
</reference>
<dbReference type="InterPro" id="IPR008314">
    <property type="entry name" value="AC4CH"/>
</dbReference>
<evidence type="ECO:0000256" key="2">
    <source>
        <dbReference type="HAMAP-Rule" id="MF_00684"/>
    </source>
</evidence>
<sequence>MSAPSKITFFEFLTPLIKAGKKTITIRDASEAHYVPSSTVSVYTLETNEKVCNIRILSVEPLAFSDINQHHAEQESMDLERLKTLIREIYPNIDSLFEIRYELIN</sequence>
<comment type="catalytic activity">
    <reaction evidence="2">
        <text>N(4)-acetylcytosine + H2O = cytosine + acetate + H(+)</text>
        <dbReference type="Rhea" id="RHEA:62940"/>
        <dbReference type="ChEBI" id="CHEBI:15377"/>
        <dbReference type="ChEBI" id="CHEBI:15378"/>
        <dbReference type="ChEBI" id="CHEBI:16040"/>
        <dbReference type="ChEBI" id="CHEBI:30089"/>
        <dbReference type="ChEBI" id="CHEBI:146134"/>
        <dbReference type="EC" id="3.5.1.135"/>
    </reaction>
</comment>
<keyword evidence="5" id="KW-1185">Reference proteome</keyword>
<proteinExistence type="inferred from homology"/>